<evidence type="ECO:0000256" key="1">
    <source>
        <dbReference type="ARBA" id="ARBA00004761"/>
    </source>
</evidence>
<proteinExistence type="inferred from homology"/>
<dbReference type="CDD" id="cd00452">
    <property type="entry name" value="KDPG_aldolase"/>
    <property type="match status" value="1"/>
</dbReference>
<comment type="caution">
    <text evidence="6">The sequence shown here is derived from an EMBL/GenBank/DDBJ whole genome shotgun (WGS) entry which is preliminary data.</text>
</comment>
<evidence type="ECO:0000256" key="5">
    <source>
        <dbReference type="ARBA" id="ARBA00023277"/>
    </source>
</evidence>
<dbReference type="InterPro" id="IPR000887">
    <property type="entry name" value="Aldlse_KDPG_KHG"/>
</dbReference>
<dbReference type="RefSeq" id="WP_023432721.1">
    <property type="nucleotide sequence ID" value="NZ_AWXZ01000035.1"/>
</dbReference>
<dbReference type="STRING" id="631454.N177_2592"/>
<dbReference type="Proteomes" id="UP000017819">
    <property type="component" value="Unassembled WGS sequence"/>
</dbReference>
<evidence type="ECO:0000256" key="3">
    <source>
        <dbReference type="ARBA" id="ARBA00011233"/>
    </source>
</evidence>
<dbReference type="PATRIC" id="fig|631454.5.peg.2561"/>
<organism evidence="6 7">
    <name type="scientific">Lutibaculum baratangense AMV1</name>
    <dbReference type="NCBI Taxonomy" id="631454"/>
    <lineage>
        <taxon>Bacteria</taxon>
        <taxon>Pseudomonadati</taxon>
        <taxon>Pseudomonadota</taxon>
        <taxon>Alphaproteobacteria</taxon>
        <taxon>Hyphomicrobiales</taxon>
        <taxon>Tepidamorphaceae</taxon>
        <taxon>Lutibaculum</taxon>
    </lineage>
</organism>
<dbReference type="PANTHER" id="PTHR30246:SF1">
    <property type="entry name" value="2-DEHYDRO-3-DEOXY-6-PHOSPHOGALACTONATE ALDOLASE-RELATED"/>
    <property type="match status" value="1"/>
</dbReference>
<evidence type="ECO:0000313" key="6">
    <source>
        <dbReference type="EMBL" id="ESR24143.1"/>
    </source>
</evidence>
<name>V4TCW1_9HYPH</name>
<keyword evidence="7" id="KW-1185">Reference proteome</keyword>
<evidence type="ECO:0000313" key="7">
    <source>
        <dbReference type="Proteomes" id="UP000017819"/>
    </source>
</evidence>
<comment type="subunit">
    <text evidence="3">Homotrimer.</text>
</comment>
<dbReference type="InterPro" id="IPR013785">
    <property type="entry name" value="Aldolase_TIM"/>
</dbReference>
<accession>V4TCW1</accession>
<keyword evidence="5" id="KW-0119">Carbohydrate metabolism</keyword>
<protein>
    <submittedName>
        <fullName evidence="6">2-dehydro-3-deoxyphosphogalactonate aldolase</fullName>
        <ecNumber evidence="6">4.1.2.21</ecNumber>
    </submittedName>
</protein>
<evidence type="ECO:0000256" key="2">
    <source>
        <dbReference type="ARBA" id="ARBA00006906"/>
    </source>
</evidence>
<comment type="pathway">
    <text evidence="1">Carbohydrate acid metabolism.</text>
</comment>
<dbReference type="AlphaFoldDB" id="V4TCW1"/>
<dbReference type="OrthoDB" id="7204076at2"/>
<dbReference type="Gene3D" id="3.20.20.70">
    <property type="entry name" value="Aldolase class I"/>
    <property type="match status" value="1"/>
</dbReference>
<evidence type="ECO:0000256" key="4">
    <source>
        <dbReference type="ARBA" id="ARBA00023239"/>
    </source>
</evidence>
<keyword evidence="4 6" id="KW-0456">Lyase</keyword>
<dbReference type="eggNOG" id="COG0800">
    <property type="taxonomic scope" value="Bacteria"/>
</dbReference>
<dbReference type="EC" id="4.1.2.21" evidence="6"/>
<dbReference type="SUPFAM" id="SSF51569">
    <property type="entry name" value="Aldolase"/>
    <property type="match status" value="1"/>
</dbReference>
<reference evidence="6 7" key="1">
    <citation type="journal article" date="2014" name="Genome Announc.">
        <title>Draft Genome Sequence of Lutibaculum baratangense Strain AMV1T, Isolated from a Mud Volcano in Andamans, India.</title>
        <authorList>
            <person name="Singh A."/>
            <person name="Sreenivas A."/>
            <person name="Sathyanarayana Reddy G."/>
            <person name="Pinnaka A.K."/>
            <person name="Shivaji S."/>
        </authorList>
    </citation>
    <scope>NUCLEOTIDE SEQUENCE [LARGE SCALE GENOMIC DNA]</scope>
    <source>
        <strain evidence="6 7">AMV1</strain>
    </source>
</reference>
<dbReference type="EMBL" id="AWXZ01000035">
    <property type="protein sequence ID" value="ESR24143.1"/>
    <property type="molecule type" value="Genomic_DNA"/>
</dbReference>
<comment type="similarity">
    <text evidence="2">Belongs to the KHG/KDPG aldolase family.</text>
</comment>
<dbReference type="NCBIfam" id="NF006600">
    <property type="entry name" value="PRK09140.1"/>
    <property type="match status" value="1"/>
</dbReference>
<dbReference type="Pfam" id="PF01081">
    <property type="entry name" value="Aldolase"/>
    <property type="match status" value="1"/>
</dbReference>
<gene>
    <name evidence="6" type="ORF">N177_2592</name>
</gene>
<sequence>MITLDQALARLPLLAVLRGITPEEAEPVGEALAEAGIPILEVPLNSPDPYRSIEILARRFGDDFVVGAGTVLRPEEVARVADAGGTIVVSPNFNAEVVRATKRAGLISVPGIFTPTEAFDALDAGASALKLFPGDAISPKVVGALRAVLPKGTVVMVTGGVGAENLAEFMAAGADGAGIGSALYKPGRPAAEVREIALRLVEAAKAARGRAA</sequence>
<dbReference type="PANTHER" id="PTHR30246">
    <property type="entry name" value="2-KETO-3-DEOXY-6-PHOSPHOGLUCONATE ALDOLASE"/>
    <property type="match status" value="1"/>
</dbReference>
<dbReference type="GO" id="GO:0008674">
    <property type="term" value="F:2-dehydro-3-deoxy-6-phosphogalactonate aldolase activity"/>
    <property type="evidence" value="ECO:0007669"/>
    <property type="project" value="UniProtKB-EC"/>
</dbReference>